<evidence type="ECO:0000256" key="6">
    <source>
        <dbReference type="SAM" id="Phobius"/>
    </source>
</evidence>
<reference evidence="8 9" key="1">
    <citation type="submission" date="2024-07" db="EMBL/GenBank/DDBJ databases">
        <title>Novosphingobium kalidii RD2P27.</title>
        <authorList>
            <person name="Sun J.-Q."/>
        </authorList>
    </citation>
    <scope>NUCLEOTIDE SEQUENCE [LARGE SCALE GENOMIC DNA]</scope>
    <source>
        <strain evidence="8 9">RD2P27</strain>
    </source>
</reference>
<dbReference type="SUPFAM" id="SSF103473">
    <property type="entry name" value="MFS general substrate transporter"/>
    <property type="match status" value="1"/>
</dbReference>
<feature type="transmembrane region" description="Helical" evidence="6">
    <location>
        <begin position="59"/>
        <end position="80"/>
    </location>
</feature>
<keyword evidence="9" id="KW-1185">Reference proteome</keyword>
<feature type="domain" description="Major facilitator superfamily (MFS) profile" evidence="7">
    <location>
        <begin position="25"/>
        <end position="509"/>
    </location>
</feature>
<feature type="transmembrane region" description="Helical" evidence="6">
    <location>
        <begin position="450"/>
        <end position="470"/>
    </location>
</feature>
<evidence type="ECO:0000313" key="9">
    <source>
        <dbReference type="Proteomes" id="UP001548713"/>
    </source>
</evidence>
<sequence>MATISDIPARSGAGSSRIGGTAIFTLLLLAAANLLNYLDRYIVSILAEAIKADLRLDDAQLGFLLGTAFAIFYSIVGIAMGGIADRLSRKKVMAFGLTLWSVMTALGGAATSFAGLAAARIGVGVGEAAANPCSHSLLSDVFPPRNRALALGVYLAGTFLGGALAMAVGGYFLEHWSTSMCTAIPIAGACDLAAWKAALICVGLPGIPLALLLLTIREPARAKPVATGSSSIIIREFSAALPPFTLWTVMREGGRPALGRNVRALAIVAVAAALLVTLTGDYAQWIAFGVGTYVVVTWGQIQALRDRPLFALTFGDRTFVYAMTATALIACVGGAVNVWAAPFAMRTYAMDASELGASLGIIHTLGAILGVISGGWLADAWKQRDARAPLGLAAISICGSLVTVPIMLLATDITVFLAAYAAVSLVGAMWSGAIAALVQDLVLPRMRGSAAACYSLIAIVVASGTGPYWAGKVSAVTGSLTAGMLSLLVLAPIALVFLWLASRRLPHETPEGRLAMARAAGEPAEG</sequence>
<dbReference type="Proteomes" id="UP001548713">
    <property type="component" value="Unassembled WGS sequence"/>
</dbReference>
<keyword evidence="3 6" id="KW-0812">Transmembrane</keyword>
<feature type="transmembrane region" description="Helical" evidence="6">
    <location>
        <begin position="258"/>
        <end position="276"/>
    </location>
</feature>
<comment type="subcellular location">
    <subcellularLocation>
        <location evidence="1">Membrane</location>
        <topology evidence="1">Multi-pass membrane protein</topology>
    </subcellularLocation>
</comment>
<dbReference type="Pfam" id="PF07690">
    <property type="entry name" value="MFS_1"/>
    <property type="match status" value="1"/>
</dbReference>
<organism evidence="8 9">
    <name type="scientific">Novosphingobium kalidii</name>
    <dbReference type="NCBI Taxonomy" id="3230299"/>
    <lineage>
        <taxon>Bacteria</taxon>
        <taxon>Pseudomonadati</taxon>
        <taxon>Pseudomonadota</taxon>
        <taxon>Alphaproteobacteria</taxon>
        <taxon>Sphingomonadales</taxon>
        <taxon>Sphingomonadaceae</taxon>
        <taxon>Novosphingobium</taxon>
    </lineage>
</organism>
<dbReference type="Gene3D" id="1.20.1250.20">
    <property type="entry name" value="MFS general substrate transporter like domains"/>
    <property type="match status" value="2"/>
</dbReference>
<dbReference type="InterPro" id="IPR020846">
    <property type="entry name" value="MFS_dom"/>
</dbReference>
<evidence type="ECO:0000259" key="7">
    <source>
        <dbReference type="PROSITE" id="PS50850"/>
    </source>
</evidence>
<comment type="caution">
    <text evidence="8">The sequence shown here is derived from an EMBL/GenBank/DDBJ whole genome shotgun (WGS) entry which is preliminary data.</text>
</comment>
<dbReference type="PROSITE" id="PS50850">
    <property type="entry name" value="MFS"/>
    <property type="match status" value="1"/>
</dbReference>
<feature type="transmembrane region" description="Helical" evidence="6">
    <location>
        <begin position="390"/>
        <end position="410"/>
    </location>
</feature>
<keyword evidence="4 6" id="KW-1133">Transmembrane helix</keyword>
<dbReference type="PANTHER" id="PTHR23505">
    <property type="entry name" value="SPINSTER"/>
    <property type="match status" value="1"/>
</dbReference>
<feature type="transmembrane region" description="Helical" evidence="6">
    <location>
        <begin position="193"/>
        <end position="214"/>
    </location>
</feature>
<evidence type="ECO:0000256" key="4">
    <source>
        <dbReference type="ARBA" id="ARBA00022989"/>
    </source>
</evidence>
<evidence type="ECO:0000256" key="3">
    <source>
        <dbReference type="ARBA" id="ARBA00022692"/>
    </source>
</evidence>
<proteinExistence type="predicted"/>
<feature type="transmembrane region" description="Helical" evidence="6">
    <location>
        <begin position="92"/>
        <end position="116"/>
    </location>
</feature>
<dbReference type="PANTHER" id="PTHR23505:SF79">
    <property type="entry name" value="PROTEIN SPINSTER"/>
    <property type="match status" value="1"/>
</dbReference>
<feature type="transmembrane region" description="Helical" evidence="6">
    <location>
        <begin position="319"/>
        <end position="340"/>
    </location>
</feature>
<dbReference type="InterPro" id="IPR044770">
    <property type="entry name" value="MFS_spinster-like"/>
</dbReference>
<evidence type="ECO:0000256" key="5">
    <source>
        <dbReference type="ARBA" id="ARBA00023136"/>
    </source>
</evidence>
<protein>
    <submittedName>
        <fullName evidence="8">MFS transporter</fullName>
    </submittedName>
</protein>
<evidence type="ECO:0000256" key="1">
    <source>
        <dbReference type="ARBA" id="ARBA00004141"/>
    </source>
</evidence>
<dbReference type="RefSeq" id="WP_353983942.1">
    <property type="nucleotide sequence ID" value="NZ_JBEWLY010000013.1"/>
</dbReference>
<keyword evidence="2" id="KW-0813">Transport</keyword>
<gene>
    <name evidence="8" type="ORF">ABVV53_08440</name>
</gene>
<feature type="transmembrane region" description="Helical" evidence="6">
    <location>
        <begin position="416"/>
        <end position="438"/>
    </location>
</feature>
<dbReference type="InterPro" id="IPR011701">
    <property type="entry name" value="MFS"/>
</dbReference>
<feature type="transmembrane region" description="Helical" evidence="6">
    <location>
        <begin position="482"/>
        <end position="501"/>
    </location>
</feature>
<evidence type="ECO:0000313" key="8">
    <source>
        <dbReference type="EMBL" id="MET1755487.1"/>
    </source>
</evidence>
<feature type="transmembrane region" description="Helical" evidence="6">
    <location>
        <begin position="282"/>
        <end position="299"/>
    </location>
</feature>
<feature type="transmembrane region" description="Helical" evidence="6">
    <location>
        <begin position="360"/>
        <end position="378"/>
    </location>
</feature>
<dbReference type="InterPro" id="IPR036259">
    <property type="entry name" value="MFS_trans_sf"/>
</dbReference>
<accession>A0ABV2D0V6</accession>
<evidence type="ECO:0000256" key="2">
    <source>
        <dbReference type="ARBA" id="ARBA00022448"/>
    </source>
</evidence>
<name>A0ABV2D0V6_9SPHN</name>
<keyword evidence="5 6" id="KW-0472">Membrane</keyword>
<dbReference type="EMBL" id="JBEWLY010000013">
    <property type="protein sequence ID" value="MET1755487.1"/>
    <property type="molecule type" value="Genomic_DNA"/>
</dbReference>
<feature type="transmembrane region" description="Helical" evidence="6">
    <location>
        <begin position="148"/>
        <end position="173"/>
    </location>
</feature>
<feature type="transmembrane region" description="Helical" evidence="6">
    <location>
        <begin position="18"/>
        <end position="38"/>
    </location>
</feature>